<sequence>MEVRISSQVAPGRDVNEDAALSIGTLVAVFDGVTQPPGFDTGCVHGPAWYVRRLSAQLAAAFSAAPLDPLPELLAAAIQGVADAHRNTCDLTRPGTPASTVCLLRAGGAQADYLVLCDSPLVLDRGDRAEVVTDDRFGRLIAELRNKALVPSAAGLGQIPGVTVEKWQHTNRPGGYWIAAAAPQAAFEAVTGSVPLTGPQRLRRAALLTDGASAAVDKFALFGWDDLLDLLVASGPGQLIRRVRRAEKADQPGSTLSRYKKYDDATAAICLFEGTDL</sequence>
<dbReference type="RefSeq" id="WP_203793964.1">
    <property type="nucleotide sequence ID" value="NZ_BAAAQE010000076.1"/>
</dbReference>
<protein>
    <recommendedName>
        <fullName evidence="3">PPM-type phosphatase domain-containing protein</fullName>
    </recommendedName>
</protein>
<dbReference type="InterPro" id="IPR036457">
    <property type="entry name" value="PPM-type-like_dom_sf"/>
</dbReference>
<evidence type="ECO:0008006" key="3">
    <source>
        <dbReference type="Google" id="ProtNLM"/>
    </source>
</evidence>
<evidence type="ECO:0000313" key="1">
    <source>
        <dbReference type="EMBL" id="GID53034.1"/>
    </source>
</evidence>
<dbReference type="Gene3D" id="3.60.40.10">
    <property type="entry name" value="PPM-type phosphatase domain"/>
    <property type="match status" value="1"/>
</dbReference>
<reference evidence="1 2" key="1">
    <citation type="submission" date="2021-01" db="EMBL/GenBank/DDBJ databases">
        <title>Whole genome shotgun sequence of Actinoplanes couchii NBRC 106145.</title>
        <authorList>
            <person name="Komaki H."/>
            <person name="Tamura T."/>
        </authorList>
    </citation>
    <scope>NUCLEOTIDE SEQUENCE [LARGE SCALE GENOMIC DNA]</scope>
    <source>
        <strain evidence="1 2">NBRC 106145</strain>
    </source>
</reference>
<evidence type="ECO:0000313" key="2">
    <source>
        <dbReference type="Proteomes" id="UP000612282"/>
    </source>
</evidence>
<comment type="caution">
    <text evidence="1">The sequence shown here is derived from an EMBL/GenBank/DDBJ whole genome shotgun (WGS) entry which is preliminary data.</text>
</comment>
<keyword evidence="2" id="KW-1185">Reference proteome</keyword>
<organism evidence="1 2">
    <name type="scientific">Actinoplanes couchii</name>
    <dbReference type="NCBI Taxonomy" id="403638"/>
    <lineage>
        <taxon>Bacteria</taxon>
        <taxon>Bacillati</taxon>
        <taxon>Actinomycetota</taxon>
        <taxon>Actinomycetes</taxon>
        <taxon>Micromonosporales</taxon>
        <taxon>Micromonosporaceae</taxon>
        <taxon>Actinoplanes</taxon>
    </lineage>
</organism>
<proteinExistence type="predicted"/>
<dbReference type="SUPFAM" id="SSF81606">
    <property type="entry name" value="PP2C-like"/>
    <property type="match status" value="1"/>
</dbReference>
<dbReference type="Proteomes" id="UP000612282">
    <property type="component" value="Unassembled WGS sequence"/>
</dbReference>
<accession>A0ABQ3X3E9</accession>
<dbReference type="EMBL" id="BOMG01000026">
    <property type="protein sequence ID" value="GID53034.1"/>
    <property type="molecule type" value="Genomic_DNA"/>
</dbReference>
<name>A0ABQ3X3E9_9ACTN</name>
<gene>
    <name evidence="1" type="ORF">Aco03nite_014380</name>
</gene>